<dbReference type="PANTHER" id="PTHR22870:SF408">
    <property type="entry name" value="OS09G0560450 PROTEIN"/>
    <property type="match status" value="1"/>
</dbReference>
<comment type="caution">
    <text evidence="3">The sequence shown here is derived from an EMBL/GenBank/DDBJ whole genome shotgun (WGS) entry which is preliminary data.</text>
</comment>
<protein>
    <submittedName>
        <fullName evidence="3">Uncharacterized protein</fullName>
    </submittedName>
</protein>
<dbReference type="Pfam" id="PF00415">
    <property type="entry name" value="RCC1"/>
    <property type="match status" value="1"/>
</dbReference>
<name>A0AAE0BNF8_9CHLO</name>
<dbReference type="InterPro" id="IPR011333">
    <property type="entry name" value="SKP1/BTB/POZ_sf"/>
</dbReference>
<dbReference type="InterPro" id="IPR051210">
    <property type="entry name" value="Ub_ligase/GEF_domain"/>
</dbReference>
<reference evidence="3 4" key="1">
    <citation type="journal article" date="2015" name="Genome Biol. Evol.">
        <title>Comparative Genomics of a Bacterivorous Green Alga Reveals Evolutionary Causalities and Consequences of Phago-Mixotrophic Mode of Nutrition.</title>
        <authorList>
            <person name="Burns J.A."/>
            <person name="Paasch A."/>
            <person name="Narechania A."/>
            <person name="Kim E."/>
        </authorList>
    </citation>
    <scope>NUCLEOTIDE SEQUENCE [LARGE SCALE GENOMIC DNA]</scope>
    <source>
        <strain evidence="3 4">PLY_AMNH</strain>
    </source>
</reference>
<dbReference type="SUPFAM" id="SSF50985">
    <property type="entry name" value="RCC1/BLIP-II"/>
    <property type="match status" value="1"/>
</dbReference>
<organism evidence="3 4">
    <name type="scientific">Cymbomonas tetramitiformis</name>
    <dbReference type="NCBI Taxonomy" id="36881"/>
    <lineage>
        <taxon>Eukaryota</taxon>
        <taxon>Viridiplantae</taxon>
        <taxon>Chlorophyta</taxon>
        <taxon>Pyramimonadophyceae</taxon>
        <taxon>Pyramimonadales</taxon>
        <taxon>Pyramimonadaceae</taxon>
        <taxon>Cymbomonas</taxon>
    </lineage>
</organism>
<feature type="non-terminal residue" evidence="3">
    <location>
        <position position="1"/>
    </location>
</feature>
<keyword evidence="1" id="KW-0677">Repeat</keyword>
<dbReference type="Gene3D" id="3.30.710.10">
    <property type="entry name" value="Potassium Channel Kv1.1, Chain A"/>
    <property type="match status" value="1"/>
</dbReference>
<dbReference type="PANTHER" id="PTHR22870">
    <property type="entry name" value="REGULATOR OF CHROMOSOME CONDENSATION"/>
    <property type="match status" value="1"/>
</dbReference>
<keyword evidence="4" id="KW-1185">Reference proteome</keyword>
<evidence type="ECO:0000256" key="1">
    <source>
        <dbReference type="ARBA" id="ARBA00022737"/>
    </source>
</evidence>
<dbReference type="EMBL" id="LGRX02033995">
    <property type="protein sequence ID" value="KAK3239208.1"/>
    <property type="molecule type" value="Genomic_DNA"/>
</dbReference>
<sequence>EGNLYSWGSGAVLGTGNLSAAVPAPVEVLGRSIEVKIISARGDNAGAIDGDGALYMWGENNSGTCGDGTLNTLLLPTRVGGVWEEREGESASKVALGQDRVIVATSHGRLKLLTWGGGSGTRAFALVVGEMKKTTIPSSLLSEDLGRMLDNEELSGSEEENIFFHVNSGILKARCEVLRTALRMQMKESSVQVLHIKEATPAVVHRH</sequence>
<dbReference type="Proteomes" id="UP001190700">
    <property type="component" value="Unassembled WGS sequence"/>
</dbReference>
<dbReference type="InterPro" id="IPR000408">
    <property type="entry name" value="Reg_chr_condens"/>
</dbReference>
<dbReference type="AlphaFoldDB" id="A0AAE0BNF8"/>
<evidence type="ECO:0000313" key="4">
    <source>
        <dbReference type="Proteomes" id="UP001190700"/>
    </source>
</evidence>
<dbReference type="Gene3D" id="2.130.10.30">
    <property type="entry name" value="Regulator of chromosome condensation 1/beta-lactamase-inhibitor protein II"/>
    <property type="match status" value="1"/>
</dbReference>
<accession>A0AAE0BNF8</accession>
<feature type="repeat" description="RCC1" evidence="2">
    <location>
        <begin position="52"/>
        <end position="107"/>
    </location>
</feature>
<proteinExistence type="predicted"/>
<dbReference type="PROSITE" id="PS50012">
    <property type="entry name" value="RCC1_3"/>
    <property type="match status" value="1"/>
</dbReference>
<evidence type="ECO:0000256" key="2">
    <source>
        <dbReference type="PROSITE-ProRule" id="PRU00235"/>
    </source>
</evidence>
<dbReference type="InterPro" id="IPR009091">
    <property type="entry name" value="RCC1/BLIP-II"/>
</dbReference>
<evidence type="ECO:0000313" key="3">
    <source>
        <dbReference type="EMBL" id="KAK3239208.1"/>
    </source>
</evidence>
<gene>
    <name evidence="3" type="ORF">CYMTET_50857</name>
</gene>